<dbReference type="KEGG" id="loa:LOAG_13235"/>
<evidence type="ECO:0000313" key="6">
    <source>
        <dbReference type="WBParaSite" id="EN70_3601"/>
    </source>
</evidence>
<feature type="chain" id="PRO_5010565827" evidence="1">
    <location>
        <begin position="23"/>
        <end position="79"/>
    </location>
</feature>
<dbReference type="AlphaFoldDB" id="A0A1I7VKK6"/>
<evidence type="ECO:0000313" key="4">
    <source>
        <dbReference type="WBParaSite" id="EN70_2863"/>
    </source>
</evidence>
<reference evidence="2 3" key="1">
    <citation type="submission" date="2012-04" db="EMBL/GenBank/DDBJ databases">
        <title>The Genome Sequence of Loa loa.</title>
        <authorList>
            <consortium name="The Broad Institute Genome Sequencing Platform"/>
            <consortium name="Broad Institute Genome Sequencing Center for Infectious Disease"/>
            <person name="Nutman T.B."/>
            <person name="Fink D.L."/>
            <person name="Russ C."/>
            <person name="Young S."/>
            <person name="Zeng Q."/>
            <person name="Gargeya S."/>
            <person name="Alvarado L."/>
            <person name="Berlin A."/>
            <person name="Chapman S.B."/>
            <person name="Chen Z."/>
            <person name="Freedman E."/>
            <person name="Gellesch M."/>
            <person name="Goldberg J."/>
            <person name="Griggs A."/>
            <person name="Gujja S."/>
            <person name="Heilman E.R."/>
            <person name="Heiman D."/>
            <person name="Howarth C."/>
            <person name="Mehta T."/>
            <person name="Neiman D."/>
            <person name="Pearson M."/>
            <person name="Roberts A."/>
            <person name="Saif S."/>
            <person name="Shea T."/>
            <person name="Shenoy N."/>
            <person name="Sisk P."/>
            <person name="Stolte C."/>
            <person name="Sykes S."/>
            <person name="White J."/>
            <person name="Yandava C."/>
            <person name="Haas B."/>
            <person name="Henn M.R."/>
            <person name="Nusbaum C."/>
            <person name="Birren B."/>
        </authorList>
    </citation>
    <scope>NUCLEOTIDE SEQUENCE [LARGE SCALE GENOMIC DNA]</scope>
</reference>
<dbReference type="RefSeq" id="XP_003148793.2">
    <property type="nucleotide sequence ID" value="XM_003148745.2"/>
</dbReference>
<dbReference type="WBParaSite" id="EN70_3601">
    <property type="protein sequence ID" value="EN70_3601"/>
    <property type="gene ID" value="EN70_3601"/>
</dbReference>
<sequence length="79" mass="8740">MGDMKYMLLLLVILLVFESVESFGWGYPRYGYYGGYRPYGGYRSFGGYGPYGGGWSSPFGRGMFGRGFGAIGSIFGKKK</sequence>
<dbReference type="EMBL" id="JH712779">
    <property type="protein sequence ID" value="EFO15276.2"/>
    <property type="molecule type" value="Genomic_DNA"/>
</dbReference>
<accession>A0A1S0TJV7</accession>
<organism evidence="3 5">
    <name type="scientific">Loa loa</name>
    <name type="common">Eye worm</name>
    <name type="synonym">Filaria loa</name>
    <dbReference type="NCBI Taxonomy" id="7209"/>
    <lineage>
        <taxon>Eukaryota</taxon>
        <taxon>Metazoa</taxon>
        <taxon>Ecdysozoa</taxon>
        <taxon>Nematoda</taxon>
        <taxon>Chromadorea</taxon>
        <taxon>Rhabditida</taxon>
        <taxon>Spirurina</taxon>
        <taxon>Spiruromorpha</taxon>
        <taxon>Filarioidea</taxon>
        <taxon>Onchocercidae</taxon>
        <taxon>Loa</taxon>
    </lineage>
</organism>
<keyword evidence="1" id="KW-0732">Signal</keyword>
<evidence type="ECO:0000313" key="5">
    <source>
        <dbReference type="WBParaSite" id="EN70_3597"/>
    </source>
</evidence>
<evidence type="ECO:0000256" key="1">
    <source>
        <dbReference type="SAM" id="SignalP"/>
    </source>
</evidence>
<accession>A0A1I7VKK6</accession>
<dbReference type="GeneID" id="9950707"/>
<proteinExistence type="predicted"/>
<reference evidence="4 5" key="2">
    <citation type="submission" date="2016-11" db="UniProtKB">
        <authorList>
            <consortium name="WormBaseParasite"/>
        </authorList>
    </citation>
    <scope>IDENTIFICATION</scope>
</reference>
<name>A0A1I7VKK6_LOALO</name>
<feature type="signal peptide" evidence="1">
    <location>
        <begin position="1"/>
        <end position="22"/>
    </location>
</feature>
<protein>
    <submittedName>
        <fullName evidence="4 5">Neuropeptide-like protein 31</fullName>
    </submittedName>
</protein>
<keyword evidence="3" id="KW-1185">Reference proteome</keyword>
<dbReference type="WBParaSite" id="EN70_2863">
    <property type="protein sequence ID" value="EN70_2863"/>
    <property type="gene ID" value="EN70_2863"/>
</dbReference>
<dbReference type="CTD" id="9950707"/>
<dbReference type="Proteomes" id="UP000095285">
    <property type="component" value="Unassembled WGS sequence"/>
</dbReference>
<gene>
    <name evidence="2 4 5 6" type="ORF">LOAG_13235</name>
</gene>
<evidence type="ECO:0000313" key="2">
    <source>
        <dbReference type="EMBL" id="EFO15276.2"/>
    </source>
</evidence>
<dbReference type="WBParaSite" id="EN70_3597">
    <property type="protein sequence ID" value="EN70_3597"/>
    <property type="gene ID" value="EN70_3597"/>
</dbReference>
<dbReference type="OMA" id="ITKFTLV"/>
<evidence type="ECO:0000313" key="3">
    <source>
        <dbReference type="Proteomes" id="UP000095285"/>
    </source>
</evidence>